<protein>
    <submittedName>
        <fullName evidence="1">Uncharacterized protein</fullName>
    </submittedName>
</protein>
<comment type="caution">
    <text evidence="1">The sequence shown here is derived from an EMBL/GenBank/DDBJ whole genome shotgun (WGS) entry which is preliminary data.</text>
</comment>
<dbReference type="Proteomes" id="UP000264492">
    <property type="component" value="Unassembled WGS sequence"/>
</dbReference>
<name>A0A371K0P4_9GAMM</name>
<dbReference type="AlphaFoldDB" id="A0A371K0P4"/>
<proteinExistence type="predicted"/>
<evidence type="ECO:0000313" key="2">
    <source>
        <dbReference type="Proteomes" id="UP000264492"/>
    </source>
</evidence>
<dbReference type="EMBL" id="QTSU01000002">
    <property type="protein sequence ID" value="RDZ27474.1"/>
    <property type="molecule type" value="Genomic_DNA"/>
</dbReference>
<organism evidence="1 2">
    <name type="scientific">Lysobacter silvisoli</name>
    <dbReference type="NCBI Taxonomy" id="2293254"/>
    <lineage>
        <taxon>Bacteria</taxon>
        <taxon>Pseudomonadati</taxon>
        <taxon>Pseudomonadota</taxon>
        <taxon>Gammaproteobacteria</taxon>
        <taxon>Lysobacterales</taxon>
        <taxon>Lysobacteraceae</taxon>
        <taxon>Lysobacter</taxon>
    </lineage>
</organism>
<reference evidence="1 2" key="1">
    <citation type="submission" date="2018-08" db="EMBL/GenBank/DDBJ databases">
        <title>Lysobacter sp. zong2l5, whole genome shotgun sequence.</title>
        <authorList>
            <person name="Zhang X."/>
            <person name="Feng G."/>
            <person name="Zhu H."/>
        </authorList>
    </citation>
    <scope>NUCLEOTIDE SEQUENCE [LARGE SCALE GENOMIC DNA]</scope>
    <source>
        <strain evidence="2">zong2l5</strain>
    </source>
</reference>
<keyword evidence="2" id="KW-1185">Reference proteome</keyword>
<accession>A0A371K0P4</accession>
<evidence type="ECO:0000313" key="1">
    <source>
        <dbReference type="EMBL" id="RDZ27474.1"/>
    </source>
</evidence>
<sequence length="123" mass="13410">MWRHSARPAGRAFLGETLVEIADPLDLAYMAIGAKQALVEHDDISCRARFEGELDFIQACIDQVGCLDRAWQRQNDQFPGVWCYEVAEPFGYGYGAHLLRGGEPARAEEILGGIVAAATEAAG</sequence>
<gene>
    <name evidence="1" type="ORF">DX914_14710</name>
</gene>